<feature type="region of interest" description="Disordered" evidence="1">
    <location>
        <begin position="401"/>
        <end position="453"/>
    </location>
</feature>
<gene>
    <name evidence="3" type="ORF">LTR09_007543</name>
</gene>
<evidence type="ECO:0000313" key="3">
    <source>
        <dbReference type="EMBL" id="KAK3051147.1"/>
    </source>
</evidence>
<reference evidence="3" key="1">
    <citation type="submission" date="2023-04" db="EMBL/GenBank/DDBJ databases">
        <title>Black Yeasts Isolated from many extreme environments.</title>
        <authorList>
            <person name="Coleine C."/>
            <person name="Stajich J.E."/>
            <person name="Selbmann L."/>
        </authorList>
    </citation>
    <scope>NUCLEOTIDE SEQUENCE</scope>
    <source>
        <strain evidence="3">CCFEE 5312</strain>
    </source>
</reference>
<feature type="compositionally biased region" description="Basic and acidic residues" evidence="1">
    <location>
        <begin position="406"/>
        <end position="424"/>
    </location>
</feature>
<evidence type="ECO:0000313" key="4">
    <source>
        <dbReference type="Proteomes" id="UP001271007"/>
    </source>
</evidence>
<dbReference type="PANTHER" id="PTHR38790">
    <property type="entry name" value="2EXR DOMAIN-CONTAINING PROTEIN-RELATED"/>
    <property type="match status" value="1"/>
</dbReference>
<organism evidence="3 4">
    <name type="scientific">Extremus antarcticus</name>
    <dbReference type="NCBI Taxonomy" id="702011"/>
    <lineage>
        <taxon>Eukaryota</taxon>
        <taxon>Fungi</taxon>
        <taxon>Dikarya</taxon>
        <taxon>Ascomycota</taxon>
        <taxon>Pezizomycotina</taxon>
        <taxon>Dothideomycetes</taxon>
        <taxon>Dothideomycetidae</taxon>
        <taxon>Mycosphaerellales</taxon>
        <taxon>Extremaceae</taxon>
        <taxon>Extremus</taxon>
    </lineage>
</organism>
<name>A0AAJ0GCU5_9PEZI</name>
<dbReference type="AlphaFoldDB" id="A0AAJ0GCU5"/>
<dbReference type="Proteomes" id="UP001271007">
    <property type="component" value="Unassembled WGS sequence"/>
</dbReference>
<feature type="domain" description="DUF7730" evidence="2">
    <location>
        <begin position="34"/>
        <end position="149"/>
    </location>
</feature>
<dbReference type="InterPro" id="IPR056632">
    <property type="entry name" value="DUF7730"/>
</dbReference>
<sequence length="453" mass="52873">MADERPVPPPTLPEALRSLRISRYVCDPRRPMGFFSMLPPELRDMIFEDVLAEPTVWYRRHKSGYDHRCYYDCDCINFDKVAVCKTICRGRSGLELLRTCKQVTEEAGAVFFNKNIFCFDDADVFVDVLSKLPPETLDRVKRVSLLNLLNMRKLEWRLDIFDEKKRPALQLLSRMRGLEEVELSPPWTTTHRSMTYFKDLHHLLCVRAVYLDYVYTGNIEWKESWTWFRVAEDLDPGPCRFPRVHGKGGSPLGKTSCFSCWSYSAECTAWNLLWRSTSFLNDTPPCIPGIRDRLQNTLLKPGVPRYRGHDLQPLEVTSQGLELAIFALPVHSWRARRRLEDQREHDLLLQKRSKCSNARKVRAQEAVFVDIDEIEDGVPAKASRDKRFFCRKESVEADCTATTAQQRRERREAVEKQERLSEQKKAKKVRKGIVKEMNQLEVSKRGERKRVGR</sequence>
<evidence type="ECO:0000259" key="2">
    <source>
        <dbReference type="Pfam" id="PF24864"/>
    </source>
</evidence>
<evidence type="ECO:0000256" key="1">
    <source>
        <dbReference type="SAM" id="MobiDB-lite"/>
    </source>
</evidence>
<protein>
    <recommendedName>
        <fullName evidence="2">DUF7730 domain-containing protein</fullName>
    </recommendedName>
</protein>
<comment type="caution">
    <text evidence="3">The sequence shown here is derived from an EMBL/GenBank/DDBJ whole genome shotgun (WGS) entry which is preliminary data.</text>
</comment>
<dbReference type="Pfam" id="PF24864">
    <property type="entry name" value="DUF7730"/>
    <property type="match status" value="1"/>
</dbReference>
<dbReference type="EMBL" id="JAWDJX010000027">
    <property type="protein sequence ID" value="KAK3051147.1"/>
    <property type="molecule type" value="Genomic_DNA"/>
</dbReference>
<proteinExistence type="predicted"/>
<keyword evidence="4" id="KW-1185">Reference proteome</keyword>
<accession>A0AAJ0GCU5</accession>